<organism evidence="1 2">
    <name type="scientific">Entomophthora muscae</name>
    <dbReference type="NCBI Taxonomy" id="34485"/>
    <lineage>
        <taxon>Eukaryota</taxon>
        <taxon>Fungi</taxon>
        <taxon>Fungi incertae sedis</taxon>
        <taxon>Zoopagomycota</taxon>
        <taxon>Entomophthoromycotina</taxon>
        <taxon>Entomophthoromycetes</taxon>
        <taxon>Entomophthorales</taxon>
        <taxon>Entomophthoraceae</taxon>
        <taxon>Entomophthora</taxon>
    </lineage>
</organism>
<comment type="caution">
    <text evidence="1">The sequence shown here is derived from an EMBL/GenBank/DDBJ whole genome shotgun (WGS) entry which is preliminary data.</text>
</comment>
<protein>
    <submittedName>
        <fullName evidence="1">Uncharacterized protein</fullName>
    </submittedName>
</protein>
<sequence length="451" mass="52391">MLPSFILQEIISLLCPRQALSFRLVSREFSQVIFPVLLSVQTLREKGNNEYRDFLLKNGKYARGLIIRDIDHFYWFQESGLTLNEIFPNVRSIALDTMTVTRCNFIEDFASQCLELEKLKHLSLSDMDLEGEYFYPSGYDSEDIDYPLHEDPYHVMKPLLNNLKSLFTNFWPKTFLNNIKESSILKKLFISTGCRGHTMKDLRDVIPYCHVILTNEYGPIISSKEEPTTSNKWLHFGDWNAHYYALVPNKVYEEYIVDIFPTLGHMEVTNFHENSDYIKKVLHCTIINVYNSINDTDILMGFEEIPSLELILTHHIAHIKPARPRFKTIKLSLLAYDPNFRELFAWMIDAFPALEHLYLGNAIRDSMLPLQHVAFPFLTHFYSKVSQSDYFWIELIQAAPNLLYIHCNSIPGNLRQLKQMSSTLKVRGYTAIFGSSRELNDVSGFTAALTH</sequence>
<dbReference type="Proteomes" id="UP001165960">
    <property type="component" value="Unassembled WGS sequence"/>
</dbReference>
<proteinExistence type="predicted"/>
<dbReference type="EMBL" id="QTSX02002214">
    <property type="protein sequence ID" value="KAJ9077192.1"/>
    <property type="molecule type" value="Genomic_DNA"/>
</dbReference>
<name>A0ACC2TSJ7_9FUNG</name>
<keyword evidence="2" id="KW-1185">Reference proteome</keyword>
<evidence type="ECO:0000313" key="2">
    <source>
        <dbReference type="Proteomes" id="UP001165960"/>
    </source>
</evidence>
<accession>A0ACC2TSJ7</accession>
<reference evidence="1" key="1">
    <citation type="submission" date="2022-04" db="EMBL/GenBank/DDBJ databases">
        <title>Genome of the entomopathogenic fungus Entomophthora muscae.</title>
        <authorList>
            <person name="Elya C."/>
            <person name="Lovett B.R."/>
            <person name="Lee E."/>
            <person name="Macias A.M."/>
            <person name="Hajek A.E."/>
            <person name="De Bivort B.L."/>
            <person name="Kasson M.T."/>
            <person name="De Fine Licht H.H."/>
            <person name="Stajich J.E."/>
        </authorList>
    </citation>
    <scope>NUCLEOTIDE SEQUENCE</scope>
    <source>
        <strain evidence="1">Berkeley</strain>
    </source>
</reference>
<evidence type="ECO:0000313" key="1">
    <source>
        <dbReference type="EMBL" id="KAJ9077192.1"/>
    </source>
</evidence>
<gene>
    <name evidence="1" type="ORF">DSO57_1019022</name>
</gene>